<organism evidence="2 3">
    <name type="scientific">Phyllosticta citribraziliensis</name>
    <dbReference type="NCBI Taxonomy" id="989973"/>
    <lineage>
        <taxon>Eukaryota</taxon>
        <taxon>Fungi</taxon>
        <taxon>Dikarya</taxon>
        <taxon>Ascomycota</taxon>
        <taxon>Pezizomycotina</taxon>
        <taxon>Dothideomycetes</taxon>
        <taxon>Dothideomycetes incertae sedis</taxon>
        <taxon>Botryosphaeriales</taxon>
        <taxon>Phyllostictaceae</taxon>
        <taxon>Phyllosticta</taxon>
    </lineage>
</organism>
<protein>
    <recommendedName>
        <fullName evidence="4">Secreted protein</fullName>
    </recommendedName>
</protein>
<dbReference type="Proteomes" id="UP001360953">
    <property type="component" value="Unassembled WGS sequence"/>
</dbReference>
<feature type="signal peptide" evidence="1">
    <location>
        <begin position="1"/>
        <end position="24"/>
    </location>
</feature>
<keyword evidence="1" id="KW-0732">Signal</keyword>
<comment type="caution">
    <text evidence="2">The sequence shown here is derived from an EMBL/GenBank/DDBJ whole genome shotgun (WGS) entry which is preliminary data.</text>
</comment>
<dbReference type="EMBL" id="JBBPEH010000005">
    <property type="protein sequence ID" value="KAK7538343.1"/>
    <property type="molecule type" value="Genomic_DNA"/>
</dbReference>
<keyword evidence="3" id="KW-1185">Reference proteome</keyword>
<proteinExistence type="predicted"/>
<accession>A0ABR1LT60</accession>
<evidence type="ECO:0008006" key="4">
    <source>
        <dbReference type="Google" id="ProtNLM"/>
    </source>
</evidence>
<reference evidence="2 3" key="1">
    <citation type="submission" date="2024-04" db="EMBL/GenBank/DDBJ databases">
        <title>Phyllosticta paracitricarpa is synonymous to the EU quarantine fungus P. citricarpa based on phylogenomic analyses.</title>
        <authorList>
            <consortium name="Lawrence Berkeley National Laboratory"/>
            <person name="Van ingen-buijs V.A."/>
            <person name="Van westerhoven A.C."/>
            <person name="Haridas S."/>
            <person name="Skiadas P."/>
            <person name="Martin F."/>
            <person name="Groenewald J.Z."/>
            <person name="Crous P.W."/>
            <person name="Seidl M.F."/>
        </authorList>
    </citation>
    <scope>NUCLEOTIDE SEQUENCE [LARGE SCALE GENOMIC DNA]</scope>
    <source>
        <strain evidence="2 3">CPC 17464</strain>
    </source>
</reference>
<dbReference type="RefSeq" id="XP_066656030.1">
    <property type="nucleotide sequence ID" value="XM_066799990.1"/>
</dbReference>
<name>A0ABR1LT60_9PEZI</name>
<feature type="chain" id="PRO_5045482147" description="Secreted protein" evidence="1">
    <location>
        <begin position="25"/>
        <end position="70"/>
    </location>
</feature>
<gene>
    <name evidence="2" type="ORF">J3D65DRAFT_621705</name>
</gene>
<evidence type="ECO:0000256" key="1">
    <source>
        <dbReference type="SAM" id="SignalP"/>
    </source>
</evidence>
<dbReference type="GeneID" id="92032896"/>
<evidence type="ECO:0000313" key="3">
    <source>
        <dbReference type="Proteomes" id="UP001360953"/>
    </source>
</evidence>
<sequence length="70" mass="7692">MQPESSPPGRLMFLFSFDFSLVSAPALSSSRPSGPISRLVFPVRFHVHQCRQSVATRTIPKSTSFRAGVV</sequence>
<evidence type="ECO:0000313" key="2">
    <source>
        <dbReference type="EMBL" id="KAK7538343.1"/>
    </source>
</evidence>